<evidence type="ECO:0000313" key="3">
    <source>
        <dbReference type="Proteomes" id="UP000630887"/>
    </source>
</evidence>
<dbReference type="SUPFAM" id="SSF50998">
    <property type="entry name" value="Quinoprotein alcohol dehydrogenase-like"/>
    <property type="match status" value="1"/>
</dbReference>
<keyword evidence="3" id="KW-1185">Reference proteome</keyword>
<keyword evidence="1" id="KW-0732">Signal</keyword>
<gene>
    <name evidence="2" type="ORF">Cco03nite_67400</name>
</gene>
<proteinExistence type="predicted"/>
<evidence type="ECO:0000313" key="2">
    <source>
        <dbReference type="EMBL" id="GIG10040.1"/>
    </source>
</evidence>
<reference evidence="2 3" key="1">
    <citation type="submission" date="2021-01" db="EMBL/GenBank/DDBJ databases">
        <title>Whole genome shotgun sequence of Catellatospora coxensis NBRC 107359.</title>
        <authorList>
            <person name="Komaki H."/>
            <person name="Tamura T."/>
        </authorList>
    </citation>
    <scope>NUCLEOTIDE SEQUENCE [LARGE SCALE GENOMIC DNA]</scope>
    <source>
        <strain evidence="2 3">NBRC 107359</strain>
    </source>
</reference>
<dbReference type="Pfam" id="PF17164">
    <property type="entry name" value="DUF5122"/>
    <property type="match status" value="2"/>
</dbReference>
<accession>A0A8J3L041</accession>
<name>A0A8J3L041_9ACTN</name>
<sequence length="427" mass="45701">MRHRVVSLATLAAMALPAAVWAAEPQAPAENLKPRPVRTVDEDPADWTPHILDGEVHALAVVGQVVVVGGDFTRVSDNTGTEEYEREHLFAFDLNTGAVLEGFAPDVDGMVYSLTPGPDNSVFVGGSFEEINDADQRGLARLDLSTGGRIPGFDAAINWGDVRGLAVSDQWLYLGGSFTAVNDVPRRGLARLDPVTGEVDTVFDARLDAPEIGRVKVEDIAVSPAGDRLLAIGAFTRVGSARRVQAAMFDLTGNPSKAANWSTDAYVPLCREGFDTYMRAADFSPDGEYFVIVTTGRLSGWEINCDTAARFETYATGKVRPTWVNHTGGDSLYAVEIVGGAVYVGGHQRWLNNPYGMESAGPGAVERPGVAAINPVTGMALPWNPTRSRGVGVRAFAIAPQGLLVGSDTDELGREYHGRIGLFPRMD</sequence>
<dbReference type="InterPro" id="IPR013431">
    <property type="entry name" value="Delta_60_rpt"/>
</dbReference>
<protein>
    <submittedName>
        <fullName evidence="2">Uncharacterized protein</fullName>
    </submittedName>
</protein>
<dbReference type="AlphaFoldDB" id="A0A8J3L041"/>
<dbReference type="EMBL" id="BONI01000078">
    <property type="protein sequence ID" value="GIG10040.1"/>
    <property type="molecule type" value="Genomic_DNA"/>
</dbReference>
<dbReference type="RefSeq" id="WP_203697765.1">
    <property type="nucleotide sequence ID" value="NZ_BAAALC010000045.1"/>
</dbReference>
<evidence type="ECO:0000256" key="1">
    <source>
        <dbReference type="SAM" id="SignalP"/>
    </source>
</evidence>
<feature type="signal peptide" evidence="1">
    <location>
        <begin position="1"/>
        <end position="22"/>
    </location>
</feature>
<feature type="chain" id="PRO_5035181375" evidence="1">
    <location>
        <begin position="23"/>
        <end position="427"/>
    </location>
</feature>
<dbReference type="Proteomes" id="UP000630887">
    <property type="component" value="Unassembled WGS sequence"/>
</dbReference>
<comment type="caution">
    <text evidence="2">The sequence shown here is derived from an EMBL/GenBank/DDBJ whole genome shotgun (WGS) entry which is preliminary data.</text>
</comment>
<organism evidence="2 3">
    <name type="scientific">Catellatospora coxensis</name>
    <dbReference type="NCBI Taxonomy" id="310354"/>
    <lineage>
        <taxon>Bacteria</taxon>
        <taxon>Bacillati</taxon>
        <taxon>Actinomycetota</taxon>
        <taxon>Actinomycetes</taxon>
        <taxon>Micromonosporales</taxon>
        <taxon>Micromonosporaceae</taxon>
        <taxon>Catellatospora</taxon>
    </lineage>
</organism>
<dbReference type="InterPro" id="IPR011047">
    <property type="entry name" value="Quinoprotein_ADH-like_sf"/>
</dbReference>